<proteinExistence type="predicted"/>
<evidence type="ECO:0000313" key="3">
    <source>
        <dbReference type="Proteomes" id="UP000040576"/>
    </source>
</evidence>
<keyword evidence="3" id="KW-1185">Reference proteome</keyword>
<feature type="transmembrane region" description="Helical" evidence="1">
    <location>
        <begin position="89"/>
        <end position="108"/>
    </location>
</feature>
<sequence length="239" mass="28050">MMKSKHIPEEQLVDYLLGNIGEWDAKQIKAHLYHCKKCQYLLSDWQFLLSQDHKKFQPSQSMKDRIQHSINQMEGKSFKRRTVIGKPGLLFATIACVFLIFYSVHSYYQDINTRNYEIAENDEIPPETIQSAPHTQQIKVTPVSEFNQINGYVWVNRNRNEMLLEVDGLEELINQDYQLWIIYMDNSIDHEILPTQNGMTRMLFRDIDVDEFKKLKASVEPRGGSIEQTGPDTFIVEFQ</sequence>
<name>A0A090IXW9_9BACI</name>
<evidence type="ECO:0000313" key="2">
    <source>
        <dbReference type="EMBL" id="CEE02577.1"/>
    </source>
</evidence>
<dbReference type="AlphaFoldDB" id="A0A090IXW9"/>
<evidence type="ECO:0008006" key="4">
    <source>
        <dbReference type="Google" id="ProtNLM"/>
    </source>
</evidence>
<dbReference type="Proteomes" id="UP000040576">
    <property type="component" value="Unassembled WGS sequence"/>
</dbReference>
<evidence type="ECO:0000256" key="1">
    <source>
        <dbReference type="SAM" id="Phobius"/>
    </source>
</evidence>
<organism evidence="2 3">
    <name type="scientific">Caldibacillus thermoamylovorans</name>
    <dbReference type="NCBI Taxonomy" id="35841"/>
    <lineage>
        <taxon>Bacteria</taxon>
        <taxon>Bacillati</taxon>
        <taxon>Bacillota</taxon>
        <taxon>Bacilli</taxon>
        <taxon>Bacillales</taxon>
        <taxon>Bacillaceae</taxon>
        <taxon>Caldibacillus</taxon>
    </lineage>
</organism>
<reference evidence="2 3" key="1">
    <citation type="submission" date="2014-07" db="EMBL/GenBank/DDBJ databases">
        <authorList>
            <person name="Wibberg Daniel"/>
        </authorList>
    </citation>
    <scope>NUCLEOTIDE SEQUENCE [LARGE SCALE GENOMIC DNA]</scope>
</reference>
<accession>A0A090IXW9</accession>
<keyword evidence="1" id="KW-0812">Transmembrane</keyword>
<keyword evidence="1" id="KW-1133">Transmembrane helix</keyword>
<dbReference type="EMBL" id="CCRF01000079">
    <property type="protein sequence ID" value="CEE02577.1"/>
    <property type="molecule type" value="Genomic_DNA"/>
</dbReference>
<keyword evidence="1" id="KW-0472">Membrane</keyword>
<protein>
    <recommendedName>
        <fullName evidence="4">Anti-sigma factor</fullName>
    </recommendedName>
</protein>
<gene>
    <name evidence="2" type="ORF">BT1A1_2784</name>
</gene>